<reference evidence="2" key="2">
    <citation type="journal article" date="2021" name="Genome Biol. Evol.">
        <title>Developing a high-quality reference genome for a parasitic bivalve with doubly uniparental inheritance (Bivalvia: Unionida).</title>
        <authorList>
            <person name="Smith C.H."/>
        </authorList>
    </citation>
    <scope>NUCLEOTIDE SEQUENCE</scope>
    <source>
        <strain evidence="2">CHS0354</strain>
        <tissue evidence="2">Mantle</tissue>
    </source>
</reference>
<dbReference type="Proteomes" id="UP001195483">
    <property type="component" value="Unassembled WGS sequence"/>
</dbReference>
<dbReference type="InterPro" id="IPR013783">
    <property type="entry name" value="Ig-like_fold"/>
</dbReference>
<dbReference type="InterPro" id="IPR036179">
    <property type="entry name" value="Ig-like_dom_sf"/>
</dbReference>
<comment type="caution">
    <text evidence="2">The sequence shown here is derived from an EMBL/GenBank/DDBJ whole genome shotgun (WGS) entry which is preliminary data.</text>
</comment>
<evidence type="ECO:0000313" key="3">
    <source>
        <dbReference type="Proteomes" id="UP001195483"/>
    </source>
</evidence>
<organism evidence="2 3">
    <name type="scientific">Potamilus streckersoni</name>
    <dbReference type="NCBI Taxonomy" id="2493646"/>
    <lineage>
        <taxon>Eukaryota</taxon>
        <taxon>Metazoa</taxon>
        <taxon>Spiralia</taxon>
        <taxon>Lophotrochozoa</taxon>
        <taxon>Mollusca</taxon>
        <taxon>Bivalvia</taxon>
        <taxon>Autobranchia</taxon>
        <taxon>Heteroconchia</taxon>
        <taxon>Palaeoheterodonta</taxon>
        <taxon>Unionida</taxon>
        <taxon>Unionoidea</taxon>
        <taxon>Unionidae</taxon>
        <taxon>Ambleminae</taxon>
        <taxon>Lampsilini</taxon>
        <taxon>Potamilus</taxon>
    </lineage>
</organism>
<reference evidence="2" key="3">
    <citation type="submission" date="2023-05" db="EMBL/GenBank/DDBJ databases">
        <authorList>
            <person name="Smith C.H."/>
        </authorList>
    </citation>
    <scope>NUCLEOTIDE SEQUENCE</scope>
    <source>
        <strain evidence="2">CHS0354</strain>
        <tissue evidence="2">Mantle</tissue>
    </source>
</reference>
<dbReference type="AlphaFoldDB" id="A0AAE0SFD1"/>
<evidence type="ECO:0000313" key="2">
    <source>
        <dbReference type="EMBL" id="KAK3590877.1"/>
    </source>
</evidence>
<dbReference type="SUPFAM" id="SSF48726">
    <property type="entry name" value="Immunoglobulin"/>
    <property type="match status" value="1"/>
</dbReference>
<gene>
    <name evidence="2" type="ORF">CHS0354_033805</name>
</gene>
<dbReference type="EMBL" id="JAEAOA010001973">
    <property type="protein sequence ID" value="KAK3590877.1"/>
    <property type="molecule type" value="Genomic_DNA"/>
</dbReference>
<keyword evidence="3" id="KW-1185">Reference proteome</keyword>
<sequence length="108" mass="12059">MDTKAKVAYMDESDHANLDGPDELLFNVSNNTIELDERDSIAISCYADCFPPCQIDWIGSHAETSITSAELKIVNVKREGNYTCRAMNPRKVNITISDTIYVIVQSDV</sequence>
<reference evidence="2" key="1">
    <citation type="journal article" date="2021" name="Genome Biol. Evol.">
        <title>A High-Quality Reference Genome for a Parasitic Bivalve with Doubly Uniparental Inheritance (Bivalvia: Unionida).</title>
        <authorList>
            <person name="Smith C.H."/>
        </authorList>
    </citation>
    <scope>NUCLEOTIDE SEQUENCE</scope>
    <source>
        <strain evidence="2">CHS0354</strain>
    </source>
</reference>
<dbReference type="InterPro" id="IPR007110">
    <property type="entry name" value="Ig-like_dom"/>
</dbReference>
<proteinExistence type="predicted"/>
<feature type="domain" description="Ig-like" evidence="1">
    <location>
        <begin position="21"/>
        <end position="95"/>
    </location>
</feature>
<evidence type="ECO:0000259" key="1">
    <source>
        <dbReference type="PROSITE" id="PS50835"/>
    </source>
</evidence>
<accession>A0AAE0SFD1</accession>
<dbReference type="Gene3D" id="2.60.40.10">
    <property type="entry name" value="Immunoglobulins"/>
    <property type="match status" value="1"/>
</dbReference>
<protein>
    <recommendedName>
        <fullName evidence="1">Ig-like domain-containing protein</fullName>
    </recommendedName>
</protein>
<name>A0AAE0SFD1_9BIVA</name>
<dbReference type="PROSITE" id="PS50835">
    <property type="entry name" value="IG_LIKE"/>
    <property type="match status" value="1"/>
</dbReference>
<dbReference type="InterPro" id="IPR003599">
    <property type="entry name" value="Ig_sub"/>
</dbReference>
<dbReference type="SMART" id="SM00409">
    <property type="entry name" value="IG"/>
    <property type="match status" value="1"/>
</dbReference>